<keyword evidence="1" id="KW-1133">Transmembrane helix</keyword>
<evidence type="ECO:0000313" key="2">
    <source>
        <dbReference type="EMBL" id="TPI02334.1"/>
    </source>
</evidence>
<accession>A0A502M285</accession>
<proteinExistence type="predicted"/>
<evidence type="ECO:0000256" key="1">
    <source>
        <dbReference type="SAM" id="Phobius"/>
    </source>
</evidence>
<evidence type="ECO:0000313" key="3">
    <source>
        <dbReference type="Proteomes" id="UP000317904"/>
    </source>
</evidence>
<name>A0A502M285_9MOLU</name>
<comment type="caution">
    <text evidence="2">The sequence shown here is derived from an EMBL/GenBank/DDBJ whole genome shotgun (WGS) entry which is preliminary data.</text>
</comment>
<gene>
    <name evidence="2" type="ORF">FJM01_01125</name>
</gene>
<sequence>MSYSSKILVIILIALSLLLIISLFYFWYYFSHLFLKLKKEKYQNLLLKYKDYNEKLKINFNQLSGFIKKESYLAKINDLYWDNEENFKLFKKQRHELEMIELRHKENHNLWNLDCFFKSWKTLKKLNFYNKKLKKNNKEIKKHCFDDFNIMKNYFEFLNKAKKIVLKLKKEYLNESIFQNINLMFLECEKLIEQGFDLLKFDNLKNQIKKELKNLLNFIFIFKKRNYLANKLKEIDKENQFDFLINDLKNKENQIDENDLEDIKKISQYYLNKDIKIQDFLFNVNEYLLNNKLLNLNISFENNYQYFLKLKKEINKDFKQKSLINLKIANKKNYEAKKQTLDTLISLAIENNIDFSFLDFKNQNEEMIDFALLYLSLKLYKKNFAKEILYSFGSKVSQNKMYNLIYQEILEAYKNEDYEKIIKILLIKIKESVN</sequence>
<dbReference type="EMBL" id="VFSY01000021">
    <property type="protein sequence ID" value="TPI02334.1"/>
    <property type="molecule type" value="Genomic_DNA"/>
</dbReference>
<dbReference type="AlphaFoldDB" id="A0A502M285"/>
<protein>
    <submittedName>
        <fullName evidence="2">Uncharacterized protein</fullName>
    </submittedName>
</protein>
<keyword evidence="1" id="KW-0472">Membrane</keyword>
<feature type="transmembrane region" description="Helical" evidence="1">
    <location>
        <begin position="7"/>
        <end position="30"/>
    </location>
</feature>
<reference evidence="2 3" key="1">
    <citation type="submission" date="2019-06" db="EMBL/GenBank/DDBJ databases">
        <title>A comparative genomics study of ostrich specific Mycoplasmas.</title>
        <authorList>
            <person name="Botes A."/>
            <person name="Nel T."/>
        </authorList>
    </citation>
    <scope>NUCLEOTIDE SEQUENCE [LARGE SCALE GENOMIC DNA]</scope>
    <source>
        <strain evidence="2 3">Ms01</strain>
    </source>
</reference>
<dbReference type="Proteomes" id="UP000317904">
    <property type="component" value="Unassembled WGS sequence"/>
</dbReference>
<dbReference type="RefSeq" id="WP_140700982.1">
    <property type="nucleotide sequence ID" value="NZ_VFSY01000021.1"/>
</dbReference>
<keyword evidence="1" id="KW-0812">Transmembrane</keyword>
<organism evidence="2 3">
    <name type="scientific">Mycoplasma struthionis</name>
    <dbReference type="NCBI Taxonomy" id="538220"/>
    <lineage>
        <taxon>Bacteria</taxon>
        <taxon>Bacillati</taxon>
        <taxon>Mycoplasmatota</taxon>
        <taxon>Mollicutes</taxon>
        <taxon>Mycoplasmataceae</taxon>
        <taxon>Mycoplasma</taxon>
    </lineage>
</organism>